<dbReference type="Proteomes" id="UP000245711">
    <property type="component" value="Plasmid pRB29"/>
</dbReference>
<sequence>MWSNTVKIIASVAATAGALGLAGCGGGGHDMSQMSGGDMSMSASADTAAEFNDADVMFMQSMYSHHAQAVEMAKLVQGRTENVQIAELARAIDTAQAPEMEQISSLLQDWGKPDPASNVNGMDHGTMNGMMSQEDMDSLATKNGADFDAAWLKMMIEHHTGAVDMAQTELSDGSNPEAKQLAKSIVTTQQEEIQTMQSLLPRN</sequence>
<accession>A0A2S2C7X1</accession>
<organism evidence="2 3">
    <name type="scientific">Rhodococcus oxybenzonivorans</name>
    <dbReference type="NCBI Taxonomy" id="1990687"/>
    <lineage>
        <taxon>Bacteria</taxon>
        <taxon>Bacillati</taxon>
        <taxon>Actinomycetota</taxon>
        <taxon>Actinomycetes</taxon>
        <taxon>Mycobacteriales</taxon>
        <taxon>Nocardiaceae</taxon>
        <taxon>Rhodococcus</taxon>
    </lineage>
</organism>
<gene>
    <name evidence="2" type="ORF">CBI38_35835</name>
</gene>
<keyword evidence="2" id="KW-0614">Plasmid</keyword>
<dbReference type="InterPro" id="IPR005183">
    <property type="entry name" value="DUF305_CopM-like"/>
</dbReference>
<reference evidence="2 3" key="1">
    <citation type="submission" date="2017-05" db="EMBL/GenBank/DDBJ databases">
        <title>Isolation of Rhodococcus sp. S2-17 biodegrading of BP-3.</title>
        <authorList>
            <person name="Lee Y."/>
            <person name="Kim K.H."/>
            <person name="Chun B.H."/>
            <person name="Jung H.S."/>
            <person name="Jeon C.O."/>
        </authorList>
    </citation>
    <scope>NUCLEOTIDE SEQUENCE [LARGE SCALE GENOMIC DNA]</scope>
    <source>
        <strain evidence="2 3">S2-17</strain>
        <plasmid evidence="3">prb29</plasmid>
    </source>
</reference>
<keyword evidence="3" id="KW-1185">Reference proteome</keyword>
<dbReference type="RefSeq" id="WP_109336204.1">
    <property type="nucleotide sequence ID" value="NZ_CP021356.1"/>
</dbReference>
<feature type="domain" description="DUF305" evidence="1">
    <location>
        <begin position="55"/>
        <end position="200"/>
    </location>
</feature>
<dbReference type="KEGG" id="roz:CBI38_35835"/>
<dbReference type="OrthoDB" id="26872at2"/>
<name>A0A2S2C7X1_9NOCA</name>
<dbReference type="PROSITE" id="PS51257">
    <property type="entry name" value="PROKAR_LIPOPROTEIN"/>
    <property type="match status" value="1"/>
</dbReference>
<dbReference type="Gene3D" id="1.20.1260.10">
    <property type="match status" value="1"/>
</dbReference>
<dbReference type="PANTHER" id="PTHR36933:SF1">
    <property type="entry name" value="SLL0788 PROTEIN"/>
    <property type="match status" value="1"/>
</dbReference>
<dbReference type="InterPro" id="IPR012347">
    <property type="entry name" value="Ferritin-like"/>
</dbReference>
<dbReference type="EMBL" id="CP021356">
    <property type="protein sequence ID" value="AWK76952.1"/>
    <property type="molecule type" value="Genomic_DNA"/>
</dbReference>
<dbReference type="PANTHER" id="PTHR36933">
    <property type="entry name" value="SLL0788 PROTEIN"/>
    <property type="match status" value="1"/>
</dbReference>
<protein>
    <submittedName>
        <fullName evidence="2">DUF305 domain-containing protein</fullName>
    </submittedName>
</protein>
<dbReference type="AlphaFoldDB" id="A0A2S2C7X1"/>
<evidence type="ECO:0000313" key="2">
    <source>
        <dbReference type="EMBL" id="AWK76952.1"/>
    </source>
</evidence>
<proteinExistence type="predicted"/>
<evidence type="ECO:0000259" key="1">
    <source>
        <dbReference type="Pfam" id="PF03713"/>
    </source>
</evidence>
<geneLocation type="plasmid" evidence="3">
    <name>prb29</name>
</geneLocation>
<dbReference type="Pfam" id="PF03713">
    <property type="entry name" value="DUF305"/>
    <property type="match status" value="1"/>
</dbReference>
<evidence type="ECO:0000313" key="3">
    <source>
        <dbReference type="Proteomes" id="UP000245711"/>
    </source>
</evidence>